<dbReference type="Gene3D" id="2.40.480.10">
    <property type="entry name" value="Allene oxide cyclase-like"/>
    <property type="match status" value="1"/>
</dbReference>
<proteinExistence type="predicted"/>
<keyword evidence="6" id="KW-1185">Reference proteome</keyword>
<evidence type="ECO:0000256" key="2">
    <source>
        <dbReference type="ARBA" id="ARBA00022525"/>
    </source>
</evidence>
<comment type="caution">
    <text evidence="4">The sequence shown here is derived from an EMBL/GenBank/DDBJ whole genome shotgun (WGS) entry which is preliminary data.</text>
</comment>
<dbReference type="Pfam" id="PF03018">
    <property type="entry name" value="Dirigent"/>
    <property type="match status" value="1"/>
</dbReference>
<sequence>MSDISRRSVLAAAAAVLTVPLLGGLAVRQVDTGPPGNDRPPAPAQPFEFDVSEDGTRFVFEDDPVFSDGLPAAGNSFVTQGWIYLDGTLGDHDGVVVDAAGQAQPEFPEEVIGEWTCWGFFIGAGAHSTHDAWVATTQVFEFSDGSTLTSIGTELPQQAGTVDRAVTGGTGSYAGARGEMAQTTNGHNGTDGVNADFVVHLADGSHPSAGD</sequence>
<dbReference type="EMBL" id="BMMI01000007">
    <property type="protein sequence ID" value="GGL78522.1"/>
    <property type="molecule type" value="Genomic_DNA"/>
</dbReference>
<reference evidence="3" key="4">
    <citation type="submission" date="2024-05" db="EMBL/GenBank/DDBJ databases">
        <authorList>
            <person name="Sun Q."/>
            <person name="Zhou Y."/>
        </authorList>
    </citation>
    <scope>NUCLEOTIDE SEQUENCE</scope>
    <source>
        <strain evidence="3">CGMCC 4.5581</strain>
    </source>
</reference>
<gene>
    <name evidence="4" type="ORF">FB380_003463</name>
    <name evidence="3" type="ORF">GCM10011589_38240</name>
</gene>
<protein>
    <submittedName>
        <fullName evidence="4">Uncharacterized protein</fullName>
    </submittedName>
</protein>
<evidence type="ECO:0000313" key="4">
    <source>
        <dbReference type="EMBL" id="NIH68975.1"/>
    </source>
</evidence>
<organism evidence="4 5">
    <name type="scientific">Modestobacter marinus</name>
    <dbReference type="NCBI Taxonomy" id="477641"/>
    <lineage>
        <taxon>Bacteria</taxon>
        <taxon>Bacillati</taxon>
        <taxon>Actinomycetota</taxon>
        <taxon>Actinomycetes</taxon>
        <taxon>Geodermatophilales</taxon>
        <taxon>Geodermatophilaceae</taxon>
        <taxon>Modestobacter</taxon>
    </lineage>
</organism>
<evidence type="ECO:0000313" key="5">
    <source>
        <dbReference type="Proteomes" id="UP000552836"/>
    </source>
</evidence>
<evidence type="ECO:0000313" key="6">
    <source>
        <dbReference type="Proteomes" id="UP000648663"/>
    </source>
</evidence>
<comment type="subcellular location">
    <subcellularLocation>
        <location evidence="1">Secreted</location>
    </subcellularLocation>
</comment>
<dbReference type="Proteomes" id="UP000552836">
    <property type="component" value="Unassembled WGS sequence"/>
</dbReference>
<accession>A0A846LTL5</accession>
<reference evidence="3" key="1">
    <citation type="journal article" date="2014" name="Int. J. Syst. Evol. Microbiol.">
        <title>Complete genome of a new Firmicutes species belonging to the dominant human colonic microbiota ('Ruminococcus bicirculans') reveals two chromosomes and a selective capacity to utilize plant glucans.</title>
        <authorList>
            <consortium name="NISC Comparative Sequencing Program"/>
            <person name="Wegmann U."/>
            <person name="Louis P."/>
            <person name="Goesmann A."/>
            <person name="Henrissat B."/>
            <person name="Duncan S.H."/>
            <person name="Flint H.J."/>
        </authorList>
    </citation>
    <scope>NUCLEOTIDE SEQUENCE</scope>
    <source>
        <strain evidence="3">CGMCC 4.5581</strain>
    </source>
</reference>
<dbReference type="EMBL" id="JAAMPA010000002">
    <property type="protein sequence ID" value="NIH68975.1"/>
    <property type="molecule type" value="Genomic_DNA"/>
</dbReference>
<dbReference type="GO" id="GO:0005576">
    <property type="term" value="C:extracellular region"/>
    <property type="evidence" value="ECO:0007669"/>
    <property type="project" value="UniProtKB-SubCell"/>
</dbReference>
<dbReference type="Proteomes" id="UP000648663">
    <property type="component" value="Unassembled WGS sequence"/>
</dbReference>
<dbReference type="InterPro" id="IPR006311">
    <property type="entry name" value="TAT_signal"/>
</dbReference>
<reference evidence="6" key="2">
    <citation type="journal article" date="2019" name="Int. J. Syst. Evol. Microbiol.">
        <title>The Global Catalogue of Microorganisms (GCM) 10K type strain sequencing project: providing services to taxonomists for standard genome sequencing and annotation.</title>
        <authorList>
            <consortium name="The Broad Institute Genomics Platform"/>
            <consortium name="The Broad Institute Genome Sequencing Center for Infectious Disease"/>
            <person name="Wu L."/>
            <person name="Ma J."/>
        </authorList>
    </citation>
    <scope>NUCLEOTIDE SEQUENCE [LARGE SCALE GENOMIC DNA]</scope>
    <source>
        <strain evidence="6">CGMCC 4.5581</strain>
    </source>
</reference>
<dbReference type="InterPro" id="IPR044859">
    <property type="entry name" value="Allene_oxi_cyc_Dirigent"/>
</dbReference>
<evidence type="ECO:0000313" key="3">
    <source>
        <dbReference type="EMBL" id="GGL78522.1"/>
    </source>
</evidence>
<evidence type="ECO:0000256" key="1">
    <source>
        <dbReference type="ARBA" id="ARBA00004613"/>
    </source>
</evidence>
<dbReference type="RefSeq" id="WP_166756581.1">
    <property type="nucleotide sequence ID" value="NZ_BAABJU010000003.1"/>
</dbReference>
<dbReference type="InterPro" id="IPR004265">
    <property type="entry name" value="Dirigent"/>
</dbReference>
<name>A0A846LTL5_9ACTN</name>
<reference evidence="4 5" key="3">
    <citation type="submission" date="2020-02" db="EMBL/GenBank/DDBJ databases">
        <title>Sequencing the genomes of 1000 actinobacteria strains.</title>
        <authorList>
            <person name="Klenk H.-P."/>
        </authorList>
    </citation>
    <scope>NUCLEOTIDE SEQUENCE [LARGE SCALE GENOMIC DNA]</scope>
    <source>
        <strain evidence="4 5">DSM 45201</strain>
    </source>
</reference>
<dbReference type="AlphaFoldDB" id="A0A846LTL5"/>
<dbReference type="PROSITE" id="PS51318">
    <property type="entry name" value="TAT"/>
    <property type="match status" value="1"/>
</dbReference>
<keyword evidence="2" id="KW-0964">Secreted</keyword>